<sequence>MIERTLSRLVALAMLAAPLQVSAQEDEGMGEVIVTATRRSERLPSVMTSLPYLDRRPAIGLRRAADGVVRRIEIGSDSRSEDMRRSEVQAMLLAALDRASRKGLSLVTGELEVKEVTRENWRALFPALASPSTTSHDEDDDDSQDDDEDEGNGKVQPGFEDDGSTATARLMIKAKLTGTIDEAQRKVSAFVQSVPATGRSEIRQLGTMALTIVNPEQYREEINARIARSALQAASPYGPGYGVEVTGLDRAIAWAQVSNTEVYLYIPYAYTVRR</sequence>
<dbReference type="STRING" id="48936.NJ75_03864"/>
<dbReference type="EMBL" id="JRVC01000023">
    <property type="protein sequence ID" value="KHS43235.1"/>
    <property type="molecule type" value="Genomic_DNA"/>
</dbReference>
<evidence type="ECO:0000256" key="1">
    <source>
        <dbReference type="SAM" id="MobiDB-lite"/>
    </source>
</evidence>
<evidence type="ECO:0008006" key="5">
    <source>
        <dbReference type="Google" id="ProtNLM"/>
    </source>
</evidence>
<name>A0A0B8ZAH3_9SPHN</name>
<dbReference type="AlphaFoldDB" id="A0A0B8ZAH3"/>
<proteinExistence type="predicted"/>
<keyword evidence="2" id="KW-0732">Signal</keyword>
<dbReference type="Proteomes" id="UP000031338">
    <property type="component" value="Unassembled WGS sequence"/>
</dbReference>
<feature type="signal peptide" evidence="2">
    <location>
        <begin position="1"/>
        <end position="23"/>
    </location>
</feature>
<evidence type="ECO:0000313" key="3">
    <source>
        <dbReference type="EMBL" id="KHS43235.1"/>
    </source>
</evidence>
<reference evidence="3 4" key="1">
    <citation type="submission" date="2014-10" db="EMBL/GenBank/DDBJ databases">
        <title>Draft genome sequence of Novosphingobium subterraneum DSM 12447.</title>
        <authorList>
            <person name="Gan H.M."/>
            <person name="Gan H.Y."/>
            <person name="Savka M.A."/>
        </authorList>
    </citation>
    <scope>NUCLEOTIDE SEQUENCE [LARGE SCALE GENOMIC DNA]</scope>
    <source>
        <strain evidence="3 4">DSM 12447</strain>
    </source>
</reference>
<accession>A0A0B8ZAH3</accession>
<evidence type="ECO:0000313" key="4">
    <source>
        <dbReference type="Proteomes" id="UP000031338"/>
    </source>
</evidence>
<evidence type="ECO:0000256" key="2">
    <source>
        <dbReference type="SAM" id="SignalP"/>
    </source>
</evidence>
<gene>
    <name evidence="3" type="ORF">NJ75_03864</name>
</gene>
<feature type="compositionally biased region" description="Acidic residues" evidence="1">
    <location>
        <begin position="137"/>
        <end position="150"/>
    </location>
</feature>
<comment type="caution">
    <text evidence="3">The sequence shown here is derived from an EMBL/GenBank/DDBJ whole genome shotgun (WGS) entry which is preliminary data.</text>
</comment>
<dbReference type="RefSeq" id="WP_039337416.1">
    <property type="nucleotide sequence ID" value="NZ_JRVC01000023.1"/>
</dbReference>
<keyword evidence="4" id="KW-1185">Reference proteome</keyword>
<dbReference type="PATRIC" id="fig|48936.3.peg.3900"/>
<organism evidence="3 4">
    <name type="scientific">Novosphingobium subterraneum</name>
    <dbReference type="NCBI Taxonomy" id="48936"/>
    <lineage>
        <taxon>Bacteria</taxon>
        <taxon>Pseudomonadati</taxon>
        <taxon>Pseudomonadota</taxon>
        <taxon>Alphaproteobacteria</taxon>
        <taxon>Sphingomonadales</taxon>
        <taxon>Sphingomonadaceae</taxon>
        <taxon>Novosphingobium</taxon>
    </lineage>
</organism>
<feature type="chain" id="PRO_5002126597" description="TonB-dependent receptor" evidence="2">
    <location>
        <begin position="24"/>
        <end position="274"/>
    </location>
</feature>
<protein>
    <recommendedName>
        <fullName evidence="5">TonB-dependent receptor</fullName>
    </recommendedName>
</protein>
<feature type="region of interest" description="Disordered" evidence="1">
    <location>
        <begin position="127"/>
        <end position="163"/>
    </location>
</feature>